<comment type="caution">
    <text evidence="1">The sequence shown here is derived from an EMBL/GenBank/DDBJ whole genome shotgun (WGS) entry which is preliminary data.</text>
</comment>
<protein>
    <submittedName>
        <fullName evidence="1">Uncharacterized protein</fullName>
    </submittedName>
</protein>
<evidence type="ECO:0000313" key="2">
    <source>
        <dbReference type="Proteomes" id="UP000481861"/>
    </source>
</evidence>
<accession>A0A7C8IDA7</accession>
<dbReference type="OrthoDB" id="2951834at2759"/>
<organism evidence="1 2">
    <name type="scientific">Massariosphaeria phaeospora</name>
    <dbReference type="NCBI Taxonomy" id="100035"/>
    <lineage>
        <taxon>Eukaryota</taxon>
        <taxon>Fungi</taxon>
        <taxon>Dikarya</taxon>
        <taxon>Ascomycota</taxon>
        <taxon>Pezizomycotina</taxon>
        <taxon>Dothideomycetes</taxon>
        <taxon>Pleosporomycetidae</taxon>
        <taxon>Pleosporales</taxon>
        <taxon>Pleosporales incertae sedis</taxon>
        <taxon>Massariosphaeria</taxon>
    </lineage>
</organism>
<name>A0A7C8IDA7_9PLEO</name>
<proteinExistence type="predicted"/>
<keyword evidence="2" id="KW-1185">Reference proteome</keyword>
<dbReference type="Proteomes" id="UP000481861">
    <property type="component" value="Unassembled WGS sequence"/>
</dbReference>
<evidence type="ECO:0000313" key="1">
    <source>
        <dbReference type="EMBL" id="KAF2876814.1"/>
    </source>
</evidence>
<reference evidence="1 2" key="1">
    <citation type="submission" date="2020-01" db="EMBL/GenBank/DDBJ databases">
        <authorList>
            <consortium name="DOE Joint Genome Institute"/>
            <person name="Haridas S."/>
            <person name="Albert R."/>
            <person name="Binder M."/>
            <person name="Bloem J."/>
            <person name="Labutti K."/>
            <person name="Salamov A."/>
            <person name="Andreopoulos B."/>
            <person name="Baker S.E."/>
            <person name="Barry K."/>
            <person name="Bills G."/>
            <person name="Bluhm B.H."/>
            <person name="Cannon C."/>
            <person name="Castanera R."/>
            <person name="Culley D.E."/>
            <person name="Daum C."/>
            <person name="Ezra D."/>
            <person name="Gonzalez J.B."/>
            <person name="Henrissat B."/>
            <person name="Kuo A."/>
            <person name="Liang C."/>
            <person name="Lipzen A."/>
            <person name="Lutzoni F."/>
            <person name="Magnuson J."/>
            <person name="Mondo S."/>
            <person name="Nolan M."/>
            <person name="Ohm R."/>
            <person name="Pangilinan J."/>
            <person name="Park H.-J.H."/>
            <person name="Ramirez L."/>
            <person name="Alfaro M."/>
            <person name="Sun H."/>
            <person name="Tritt A."/>
            <person name="Yoshinaga Y."/>
            <person name="Zwiers L.-H.L."/>
            <person name="Turgeon B.G."/>
            <person name="Goodwin S.B."/>
            <person name="Spatafora J.W."/>
            <person name="Crous P.W."/>
            <person name="Grigoriev I.V."/>
        </authorList>
    </citation>
    <scope>NUCLEOTIDE SEQUENCE [LARGE SCALE GENOMIC DNA]</scope>
    <source>
        <strain evidence="1 2">CBS 611.86</strain>
    </source>
</reference>
<dbReference type="EMBL" id="JAADJZ010000003">
    <property type="protein sequence ID" value="KAF2876814.1"/>
    <property type="molecule type" value="Genomic_DNA"/>
</dbReference>
<sequence>MPNVISRIAPEPVAAGYRHSPVLDIVLRSMSNVALVKHDLLRYFPTEIRLMIFEELLVVNPKTVFRGAHEFGPLDDKEFSEEIPIPWQILLTCRKYHEECVPIMYGKNRFVFCTGAGGEPGQFWRFPIHSRYMHYLTDLGIYLRADDPNKEAARRVGLFLKAIARLATNLKHLTVMVSSDRFYDAVCPWDILFGDHPVAEALVFVTEAQNIKHLKIRLHDGACLFPVFASFLSQNFYGVESATNRSITFTRSCTCPPACPHIPATTCFMCGFPKDEKHKKPIEVVMSNPSYVEAGETRMMNLQADLFELGLLPPTDDDDDVEEVEADANGGLHMTGFFEEDDYEENRLAFSSGFLLPGQSRHYRGEVRAPKEWSFKQLRITDYFSVVQYEEYLDDVFGSAA</sequence>
<gene>
    <name evidence="1" type="ORF">BDV95DRAFT_483284</name>
</gene>
<dbReference type="AlphaFoldDB" id="A0A7C8IDA7"/>